<dbReference type="EMBL" id="CAJZBQ010000028">
    <property type="protein sequence ID" value="CAG9321567.1"/>
    <property type="molecule type" value="Genomic_DNA"/>
</dbReference>
<dbReference type="InterPro" id="IPR051330">
    <property type="entry name" value="Phosphatase_reg/MetRdx"/>
</dbReference>
<evidence type="ECO:0000313" key="3">
    <source>
        <dbReference type="Proteomes" id="UP001162131"/>
    </source>
</evidence>
<reference evidence="2" key="1">
    <citation type="submission" date="2021-09" db="EMBL/GenBank/DDBJ databases">
        <authorList>
            <consortium name="AG Swart"/>
            <person name="Singh M."/>
            <person name="Singh A."/>
            <person name="Seah K."/>
            <person name="Emmerich C."/>
        </authorList>
    </citation>
    <scope>NUCLEOTIDE SEQUENCE</scope>
    <source>
        <strain evidence="2">ATCC30299</strain>
    </source>
</reference>
<evidence type="ECO:0008006" key="4">
    <source>
        <dbReference type="Google" id="ProtNLM"/>
    </source>
</evidence>
<evidence type="ECO:0000256" key="1">
    <source>
        <dbReference type="ARBA" id="ARBA00006658"/>
    </source>
</evidence>
<sequence>MDTHSAGEWDIHALQGRMLGSEELDALSNQLGIKIPDCVFGNSIVSFQNPASGFIYKFSADKALEMCGFEARTQKLYTEGELKFDHINVIPNEVQVSMASKWAAKTIPRDAAFATPHTPQVPAEICSRGRDWTYSSPYKGTVEGIDGNPIPETVRIAITEEAIPYNMLGIENPILWAHEVIFFEDELDDNGQSKFHIRVRAMQDCFYALIRSYLRVDHVVVRIMDTRVFHKFDERKILREFQMREASYDELRARGFNFPPQWAIDPRESDLIYERLPVIGIFRDEITY</sequence>
<comment type="similarity">
    <text evidence="1">Belongs to the TIP41 family.</text>
</comment>
<dbReference type="Pfam" id="PF04176">
    <property type="entry name" value="TIP41"/>
    <property type="match status" value="1"/>
</dbReference>
<dbReference type="PANTHER" id="PTHR21021:SF16">
    <property type="entry name" value="TIP41-LIKE PROTEIN"/>
    <property type="match status" value="1"/>
</dbReference>
<dbReference type="Proteomes" id="UP001162131">
    <property type="component" value="Unassembled WGS sequence"/>
</dbReference>
<comment type="caution">
    <text evidence="2">The sequence shown here is derived from an EMBL/GenBank/DDBJ whole genome shotgun (WGS) entry which is preliminary data.</text>
</comment>
<evidence type="ECO:0000313" key="2">
    <source>
        <dbReference type="EMBL" id="CAG9321567.1"/>
    </source>
</evidence>
<name>A0AAU9JL22_9CILI</name>
<gene>
    <name evidence="2" type="ORF">BSTOLATCC_MIC28846</name>
</gene>
<accession>A0AAU9JL22</accession>
<dbReference type="GO" id="GO:0005829">
    <property type="term" value="C:cytosol"/>
    <property type="evidence" value="ECO:0007669"/>
    <property type="project" value="TreeGrafter"/>
</dbReference>
<dbReference type="InterPro" id="IPR007303">
    <property type="entry name" value="TIP41-like"/>
</dbReference>
<protein>
    <recommendedName>
        <fullName evidence="4">TIP41-like protein</fullName>
    </recommendedName>
</protein>
<organism evidence="2 3">
    <name type="scientific">Blepharisma stoltei</name>
    <dbReference type="NCBI Taxonomy" id="1481888"/>
    <lineage>
        <taxon>Eukaryota</taxon>
        <taxon>Sar</taxon>
        <taxon>Alveolata</taxon>
        <taxon>Ciliophora</taxon>
        <taxon>Postciliodesmatophora</taxon>
        <taxon>Heterotrichea</taxon>
        <taxon>Heterotrichida</taxon>
        <taxon>Blepharismidae</taxon>
        <taxon>Blepharisma</taxon>
    </lineage>
</organism>
<dbReference type="AlphaFoldDB" id="A0AAU9JL22"/>
<proteinExistence type="inferred from homology"/>
<dbReference type="PANTHER" id="PTHR21021">
    <property type="entry name" value="GAF/PUTATIVE CYTOSKELETAL PROTEIN"/>
    <property type="match status" value="1"/>
</dbReference>
<dbReference type="GO" id="GO:0031929">
    <property type="term" value="P:TOR signaling"/>
    <property type="evidence" value="ECO:0007669"/>
    <property type="project" value="TreeGrafter"/>
</dbReference>
<keyword evidence="3" id="KW-1185">Reference proteome</keyword>